<evidence type="ECO:0000313" key="3">
    <source>
        <dbReference type="Proteomes" id="UP000017559"/>
    </source>
</evidence>
<evidence type="ECO:0000256" key="1">
    <source>
        <dbReference type="SAM" id="MobiDB-lite"/>
    </source>
</evidence>
<comment type="caution">
    <text evidence="2">The sequence shown here is derived from an EMBL/GenBank/DDBJ whole genome shotgun (WGS) entry which is preliminary data.</text>
</comment>
<dbReference type="STRING" id="1381753.V2WZA6"/>
<sequence>MVPVILPTPGHFVVVQLDAVESVAHLDNSELTEACQSLKNKKYLAFVGDRMGVFWPYIPYYGYSFYFVHQGLKYEDENQQPIDPGMCAPVLPNTSHPLGRAPLDPGQPLPWNDCYISPFFSTFARCHTVELKEDPPMRLHLSIDDAVRWFGYVAVDYRNHSEQLAPPEQQVSPSTSKAFRADSQDDEGSDNGTHGIWNPTRAMERATEIEEILEEMEEFDAELMEMVVFRTSFNLTELDEVTDPAEFVEELKAFETLKDELVLRQRRRKIEDARRIDEEYFATLNQSDMCSFRLTNGPVCSFSSGNDTPSTSTFSSPLPTPSPTPSAVPEAPDSLRARCAKLLKTVGKSLKRIMKSLYS</sequence>
<dbReference type="Proteomes" id="UP000017559">
    <property type="component" value="Unassembled WGS sequence"/>
</dbReference>
<dbReference type="AlphaFoldDB" id="V2WZA6"/>
<dbReference type="EMBL" id="AWSO01001056">
    <property type="protein sequence ID" value="ESK85530.1"/>
    <property type="molecule type" value="Genomic_DNA"/>
</dbReference>
<dbReference type="HOGENOM" id="CLU_066048_0_0_1"/>
<evidence type="ECO:0000313" key="2">
    <source>
        <dbReference type="EMBL" id="ESK85530.1"/>
    </source>
</evidence>
<dbReference type="KEGG" id="mrr:Moror_10066"/>
<keyword evidence="3" id="KW-1185">Reference proteome</keyword>
<dbReference type="OrthoDB" id="3053346at2759"/>
<organism evidence="2 3">
    <name type="scientific">Moniliophthora roreri (strain MCA 2997)</name>
    <name type="common">Cocoa frosty pod rot fungus</name>
    <name type="synonym">Crinipellis roreri</name>
    <dbReference type="NCBI Taxonomy" id="1381753"/>
    <lineage>
        <taxon>Eukaryota</taxon>
        <taxon>Fungi</taxon>
        <taxon>Dikarya</taxon>
        <taxon>Basidiomycota</taxon>
        <taxon>Agaricomycotina</taxon>
        <taxon>Agaricomycetes</taxon>
        <taxon>Agaricomycetidae</taxon>
        <taxon>Agaricales</taxon>
        <taxon>Marasmiineae</taxon>
        <taxon>Marasmiaceae</taxon>
        <taxon>Moniliophthora</taxon>
    </lineage>
</organism>
<gene>
    <name evidence="2" type="ORF">Moror_10066</name>
</gene>
<accession>V2WZA6</accession>
<feature type="region of interest" description="Disordered" evidence="1">
    <location>
        <begin position="304"/>
        <end position="331"/>
    </location>
</feature>
<reference evidence="2 3" key="1">
    <citation type="journal article" date="2014" name="BMC Genomics">
        <title>Genome and secretome analysis of the hemibiotrophic fungal pathogen, Moniliophthora roreri, which causes frosty pod rot disease of cacao: mechanisms of the biotrophic and necrotrophic phases.</title>
        <authorList>
            <person name="Meinhardt L.W."/>
            <person name="Costa G.G.L."/>
            <person name="Thomazella D.P.T."/>
            <person name="Teixeira P.J.P.L."/>
            <person name="Carazzolle M.F."/>
            <person name="Schuster S.C."/>
            <person name="Carlson J.E."/>
            <person name="Guiltinan M.J."/>
            <person name="Mieczkowski P."/>
            <person name="Farmer A."/>
            <person name="Ramaraj T."/>
            <person name="Crozier J."/>
            <person name="Davis R.E."/>
            <person name="Shao J."/>
            <person name="Melnick R.L."/>
            <person name="Pereira G.A.G."/>
            <person name="Bailey B.A."/>
        </authorList>
    </citation>
    <scope>NUCLEOTIDE SEQUENCE [LARGE SCALE GENOMIC DNA]</scope>
    <source>
        <strain evidence="2 3">MCA 2997</strain>
    </source>
</reference>
<proteinExistence type="predicted"/>
<protein>
    <submittedName>
        <fullName evidence="2">Uncharacterized protein</fullName>
    </submittedName>
</protein>
<name>V2WZA6_MONRO</name>
<feature type="compositionally biased region" description="Low complexity" evidence="1">
    <location>
        <begin position="308"/>
        <end position="317"/>
    </location>
</feature>
<feature type="region of interest" description="Disordered" evidence="1">
    <location>
        <begin position="163"/>
        <end position="198"/>
    </location>
</feature>